<proteinExistence type="predicted"/>
<dbReference type="EMBL" id="CAJPVJ010004475">
    <property type="protein sequence ID" value="CAG2168649.1"/>
    <property type="molecule type" value="Genomic_DNA"/>
</dbReference>
<dbReference type="AlphaFoldDB" id="A0A7R9M2J1"/>
<feature type="chain" id="PRO_5036211417" evidence="2">
    <location>
        <begin position="23"/>
        <end position="215"/>
    </location>
</feature>
<name>A0A7R9M2J1_9ACAR</name>
<evidence type="ECO:0000313" key="3">
    <source>
        <dbReference type="EMBL" id="CAD7651079.1"/>
    </source>
</evidence>
<keyword evidence="2" id="KW-0732">Signal</keyword>
<feature type="signal peptide" evidence="2">
    <location>
        <begin position="1"/>
        <end position="22"/>
    </location>
</feature>
<dbReference type="OrthoDB" id="6502669at2759"/>
<keyword evidence="4" id="KW-1185">Reference proteome</keyword>
<dbReference type="Proteomes" id="UP000728032">
    <property type="component" value="Unassembled WGS sequence"/>
</dbReference>
<gene>
    <name evidence="3" type="ORF">ONB1V03_LOCUS8136</name>
</gene>
<evidence type="ECO:0000256" key="1">
    <source>
        <dbReference type="SAM" id="MobiDB-lite"/>
    </source>
</evidence>
<dbReference type="EMBL" id="OC919300">
    <property type="protein sequence ID" value="CAD7651079.1"/>
    <property type="molecule type" value="Genomic_DNA"/>
</dbReference>
<reference evidence="3" key="1">
    <citation type="submission" date="2020-11" db="EMBL/GenBank/DDBJ databases">
        <authorList>
            <person name="Tran Van P."/>
        </authorList>
    </citation>
    <scope>NUCLEOTIDE SEQUENCE</scope>
</reference>
<organism evidence="3">
    <name type="scientific">Oppiella nova</name>
    <dbReference type="NCBI Taxonomy" id="334625"/>
    <lineage>
        <taxon>Eukaryota</taxon>
        <taxon>Metazoa</taxon>
        <taxon>Ecdysozoa</taxon>
        <taxon>Arthropoda</taxon>
        <taxon>Chelicerata</taxon>
        <taxon>Arachnida</taxon>
        <taxon>Acari</taxon>
        <taxon>Acariformes</taxon>
        <taxon>Sarcoptiformes</taxon>
        <taxon>Oribatida</taxon>
        <taxon>Brachypylina</taxon>
        <taxon>Oppioidea</taxon>
        <taxon>Oppiidae</taxon>
        <taxon>Oppiella</taxon>
    </lineage>
</organism>
<evidence type="ECO:0000256" key="2">
    <source>
        <dbReference type="SAM" id="SignalP"/>
    </source>
</evidence>
<sequence>MSEKRVFLLFFSAIFHAFSVSSVPFVTKRVSLHNPIDIDFGGWRPIQSAPAAPTDALLASASQPVPQEAPSAPLERHFLTVPVAVETDAEHVLSETEINQIREHVITNWKQKPEKSESFGAHVRPLVTKLLPKPEVELTVEETAPEGSSESPDRSGDENEYTFVKMDKNADSSAADENLFHAYFAPKEHIPPDGYVRLTRHEFKALFKNAEILFI</sequence>
<accession>A0A7R9M2J1</accession>
<feature type="region of interest" description="Disordered" evidence="1">
    <location>
        <begin position="139"/>
        <end position="159"/>
    </location>
</feature>
<protein>
    <submittedName>
        <fullName evidence="3">Uncharacterized protein</fullName>
    </submittedName>
</protein>
<evidence type="ECO:0000313" key="4">
    <source>
        <dbReference type="Proteomes" id="UP000728032"/>
    </source>
</evidence>